<dbReference type="EMBL" id="JBFNQN010000015">
    <property type="protein sequence ID" value="MEW9267083.1"/>
    <property type="molecule type" value="Genomic_DNA"/>
</dbReference>
<proteinExistence type="inferred from homology"/>
<dbReference type="InterPro" id="IPR020915">
    <property type="entry name" value="UPF0311"/>
</dbReference>
<evidence type="ECO:0000256" key="1">
    <source>
        <dbReference type="HAMAP-Rule" id="MF_00775"/>
    </source>
</evidence>
<dbReference type="Proteomes" id="UP001555826">
    <property type="component" value="Unassembled WGS sequence"/>
</dbReference>
<dbReference type="Gene3D" id="2.40.160.20">
    <property type="match status" value="1"/>
</dbReference>
<reference evidence="2 3" key="1">
    <citation type="submission" date="2024-07" db="EMBL/GenBank/DDBJ databases">
        <authorList>
            <person name="Thanompreechachai J."/>
            <person name="Duangmal K."/>
        </authorList>
    </citation>
    <scope>NUCLEOTIDE SEQUENCE [LARGE SCALE GENOMIC DNA]</scope>
    <source>
        <strain evidence="2 3">KCTC 19886</strain>
    </source>
</reference>
<dbReference type="PANTHER" id="PTHR37315:SF1">
    <property type="entry name" value="UPF0311 PROTEIN BLR7842"/>
    <property type="match status" value="1"/>
</dbReference>
<evidence type="ECO:0000313" key="2">
    <source>
        <dbReference type="EMBL" id="MEW9267083.1"/>
    </source>
</evidence>
<dbReference type="Pfam" id="PF11578">
    <property type="entry name" value="DUF3237"/>
    <property type="match status" value="1"/>
</dbReference>
<keyword evidence="3" id="KW-1185">Reference proteome</keyword>
<protein>
    <recommendedName>
        <fullName evidence="1">UPF0311 protein AB1207_20215</fullName>
    </recommendedName>
</protein>
<evidence type="ECO:0000313" key="3">
    <source>
        <dbReference type="Proteomes" id="UP001555826"/>
    </source>
</evidence>
<sequence>MSAPLPPSLHFAFEARVACAPALRIGRGEREEVWFTPITGGTVEGPRLRGTVLPHGGDWSVTRANGTELDARYLLQADDGAVVDIRNRGFWVSTPEVEARVDAGDPVDESEFYYRTSAQFQTDAPQHEWLTRTVVVGVARPEPGFVCIRFHELA</sequence>
<dbReference type="HAMAP" id="MF_00775">
    <property type="entry name" value="UPF0311"/>
    <property type="match status" value="1"/>
</dbReference>
<comment type="caution">
    <text evidence="2">The sequence shown here is derived from an EMBL/GenBank/DDBJ whole genome shotgun (WGS) entry which is preliminary data.</text>
</comment>
<organism evidence="2 3">
    <name type="scientific">Kineococcus endophyticus</name>
    <dbReference type="NCBI Taxonomy" id="1181883"/>
    <lineage>
        <taxon>Bacteria</taxon>
        <taxon>Bacillati</taxon>
        <taxon>Actinomycetota</taxon>
        <taxon>Actinomycetes</taxon>
        <taxon>Kineosporiales</taxon>
        <taxon>Kineosporiaceae</taxon>
        <taxon>Kineococcus</taxon>
    </lineage>
</organism>
<dbReference type="PANTHER" id="PTHR37315">
    <property type="entry name" value="UPF0311 PROTEIN BLR7842"/>
    <property type="match status" value="1"/>
</dbReference>
<accession>A0ABV3PCJ5</accession>
<dbReference type="RefSeq" id="WP_367640276.1">
    <property type="nucleotide sequence ID" value="NZ_JBFNQN010000015.1"/>
</dbReference>
<gene>
    <name evidence="2" type="ORF">AB1207_20215</name>
</gene>
<comment type="similarity">
    <text evidence="1">Belongs to the UPF0311 family.</text>
</comment>
<name>A0ABV3PCJ5_9ACTN</name>